<dbReference type="CDD" id="cd07377">
    <property type="entry name" value="WHTH_GntR"/>
    <property type="match status" value="1"/>
</dbReference>
<dbReference type="Gene3D" id="1.10.10.10">
    <property type="entry name" value="Winged helix-like DNA-binding domain superfamily/Winged helix DNA-binding domain"/>
    <property type="match status" value="1"/>
</dbReference>
<dbReference type="PANTHER" id="PTHR43537">
    <property type="entry name" value="TRANSCRIPTIONAL REGULATOR, GNTR FAMILY"/>
    <property type="match status" value="1"/>
</dbReference>
<dbReference type="RefSeq" id="WP_058284258.1">
    <property type="nucleotide sequence ID" value="NZ_CYSR01000002.1"/>
</dbReference>
<proteinExistence type="predicted"/>
<dbReference type="InterPro" id="IPR008920">
    <property type="entry name" value="TF_FadR/GntR_C"/>
</dbReference>
<dbReference type="PANTHER" id="PTHR43537:SF45">
    <property type="entry name" value="GNTR FAMILY REGULATORY PROTEIN"/>
    <property type="match status" value="1"/>
</dbReference>
<dbReference type="InterPro" id="IPR000524">
    <property type="entry name" value="Tscrpt_reg_HTH_GntR"/>
</dbReference>
<evidence type="ECO:0000313" key="6">
    <source>
        <dbReference type="Proteomes" id="UP000051326"/>
    </source>
</evidence>
<gene>
    <name evidence="5" type="primary">csiR_1</name>
    <name evidence="5" type="ORF">PHA8399_00098</name>
</gene>
<keyword evidence="2" id="KW-0238">DNA-binding</keyword>
<name>A0A0N7M3W8_9RHOB</name>
<dbReference type="Gene3D" id="1.20.120.530">
    <property type="entry name" value="GntR ligand-binding domain-like"/>
    <property type="match status" value="1"/>
</dbReference>
<dbReference type="InterPro" id="IPR036390">
    <property type="entry name" value="WH_DNA-bd_sf"/>
</dbReference>
<evidence type="ECO:0000313" key="5">
    <source>
        <dbReference type="EMBL" id="CUH97994.1"/>
    </source>
</evidence>
<dbReference type="EMBL" id="CYSR01000002">
    <property type="protein sequence ID" value="CUH97994.1"/>
    <property type="molecule type" value="Genomic_DNA"/>
</dbReference>
<dbReference type="Proteomes" id="UP000051326">
    <property type="component" value="Unassembled WGS sequence"/>
</dbReference>
<evidence type="ECO:0000256" key="1">
    <source>
        <dbReference type="ARBA" id="ARBA00023015"/>
    </source>
</evidence>
<dbReference type="GO" id="GO:0003700">
    <property type="term" value="F:DNA-binding transcription factor activity"/>
    <property type="evidence" value="ECO:0007669"/>
    <property type="project" value="InterPro"/>
</dbReference>
<dbReference type="Pfam" id="PF00392">
    <property type="entry name" value="GntR"/>
    <property type="match status" value="1"/>
</dbReference>
<dbReference type="InterPro" id="IPR011711">
    <property type="entry name" value="GntR_C"/>
</dbReference>
<dbReference type="SUPFAM" id="SSF48008">
    <property type="entry name" value="GntR ligand-binding domain-like"/>
    <property type="match status" value="1"/>
</dbReference>
<feature type="domain" description="HTH gntR-type" evidence="4">
    <location>
        <begin position="5"/>
        <end position="72"/>
    </location>
</feature>
<dbReference type="PROSITE" id="PS50949">
    <property type="entry name" value="HTH_GNTR"/>
    <property type="match status" value="1"/>
</dbReference>
<protein>
    <submittedName>
        <fullName evidence="5">Carbon starvation induced regulator</fullName>
    </submittedName>
</protein>
<keyword evidence="3" id="KW-0804">Transcription</keyword>
<dbReference type="AlphaFoldDB" id="A0A0N7M3W8"/>
<dbReference type="InterPro" id="IPR036388">
    <property type="entry name" value="WH-like_DNA-bd_sf"/>
</dbReference>
<evidence type="ECO:0000259" key="4">
    <source>
        <dbReference type="PROSITE" id="PS50949"/>
    </source>
</evidence>
<dbReference type="SMART" id="SM00895">
    <property type="entry name" value="FCD"/>
    <property type="match status" value="1"/>
</dbReference>
<keyword evidence="1" id="KW-0805">Transcription regulation</keyword>
<dbReference type="Pfam" id="PF07729">
    <property type="entry name" value="FCD"/>
    <property type="match status" value="1"/>
</dbReference>
<dbReference type="SMART" id="SM00345">
    <property type="entry name" value="HTH_GNTR"/>
    <property type="match status" value="1"/>
</dbReference>
<dbReference type="STRING" id="1396826.PHA8399_00098"/>
<dbReference type="PRINTS" id="PR00035">
    <property type="entry name" value="HTHGNTR"/>
</dbReference>
<reference evidence="5 6" key="1">
    <citation type="submission" date="2015-09" db="EMBL/GenBank/DDBJ databases">
        <authorList>
            <consortium name="Swine Surveillance"/>
        </authorList>
    </citation>
    <scope>NUCLEOTIDE SEQUENCE [LARGE SCALE GENOMIC DNA]</scope>
    <source>
        <strain evidence="5 6">CECT 8399</strain>
    </source>
</reference>
<accession>A0A0N7M3W8</accession>
<dbReference type="SUPFAM" id="SSF46785">
    <property type="entry name" value="Winged helix' DNA-binding domain"/>
    <property type="match status" value="1"/>
</dbReference>
<organism evidence="5 6">
    <name type="scientific">Leisingera aquaemixtae</name>
    <dbReference type="NCBI Taxonomy" id="1396826"/>
    <lineage>
        <taxon>Bacteria</taxon>
        <taxon>Pseudomonadati</taxon>
        <taxon>Pseudomonadota</taxon>
        <taxon>Alphaproteobacteria</taxon>
        <taxon>Rhodobacterales</taxon>
        <taxon>Roseobacteraceae</taxon>
        <taxon>Leisingera</taxon>
    </lineage>
</organism>
<dbReference type="GO" id="GO:0003677">
    <property type="term" value="F:DNA binding"/>
    <property type="evidence" value="ECO:0007669"/>
    <property type="project" value="UniProtKB-KW"/>
</dbReference>
<sequence>MAKRESNVERVYEALRRMAADFAFKPDQRINESALSEVLGASRTPLREALNRLVAEGFLTFQNNRGFFCRPLTPSYIMDLYETRVAVECEAARLACARASDEDIAALADDLDRMEPEYESATGPEALLAMDESFHARIAQLSGNSELQRILNNLNGRIRYIRLIDLKRMGDRAGGRAPGDTSAHRQIAEGIAARDPQAAAAAMRSHIEKRREEATVAVRIAFSQLYVPDE</sequence>
<evidence type="ECO:0000256" key="2">
    <source>
        <dbReference type="ARBA" id="ARBA00023125"/>
    </source>
</evidence>
<evidence type="ECO:0000256" key="3">
    <source>
        <dbReference type="ARBA" id="ARBA00023163"/>
    </source>
</evidence>